<dbReference type="AlphaFoldDB" id="A0A183EF94"/>
<evidence type="ECO:0000256" key="3">
    <source>
        <dbReference type="PROSITE-ProRule" id="PRU00221"/>
    </source>
</evidence>
<dbReference type="PROSITE" id="PS50082">
    <property type="entry name" value="WD_REPEATS_2"/>
    <property type="match status" value="1"/>
</dbReference>
<feature type="repeat" description="WD" evidence="3">
    <location>
        <begin position="55"/>
        <end position="77"/>
    </location>
</feature>
<keyword evidence="1 3" id="KW-0853">WD repeat</keyword>
<keyword evidence="2" id="KW-0677">Repeat</keyword>
<dbReference type="PROSITE" id="PS00678">
    <property type="entry name" value="WD_REPEATS_1"/>
    <property type="match status" value="1"/>
</dbReference>
<dbReference type="InterPro" id="IPR001680">
    <property type="entry name" value="WD40_rpt"/>
</dbReference>
<accession>A0A183EF94</accession>
<evidence type="ECO:0000313" key="4">
    <source>
        <dbReference type="WBParaSite" id="GPUH_0001966001-mRNA-1"/>
    </source>
</evidence>
<evidence type="ECO:0000256" key="1">
    <source>
        <dbReference type="ARBA" id="ARBA00022574"/>
    </source>
</evidence>
<dbReference type="InterPro" id="IPR019775">
    <property type="entry name" value="WD40_repeat_CS"/>
</dbReference>
<evidence type="ECO:0000256" key="2">
    <source>
        <dbReference type="ARBA" id="ARBA00022737"/>
    </source>
</evidence>
<protein>
    <submittedName>
        <fullName evidence="4">WD_REPEATS_REGION domain-containing protein</fullName>
    </submittedName>
</protein>
<dbReference type="InterPro" id="IPR015943">
    <property type="entry name" value="WD40/YVTN_repeat-like_dom_sf"/>
</dbReference>
<sequence length="78" mass="8967">LSGHCDGVSVLAKNPFRYTRLFFSTLFIMRQKYLTEEEGKRKELLRSKIVRLSTILSGGRDGQVRMWDLSLSKCLATI</sequence>
<organism evidence="4">
    <name type="scientific">Gongylonema pulchrum</name>
    <dbReference type="NCBI Taxonomy" id="637853"/>
    <lineage>
        <taxon>Eukaryota</taxon>
        <taxon>Metazoa</taxon>
        <taxon>Ecdysozoa</taxon>
        <taxon>Nematoda</taxon>
        <taxon>Chromadorea</taxon>
        <taxon>Rhabditida</taxon>
        <taxon>Spirurina</taxon>
        <taxon>Spiruromorpha</taxon>
        <taxon>Spiruroidea</taxon>
        <taxon>Gongylonematidae</taxon>
        <taxon>Gongylonema</taxon>
    </lineage>
</organism>
<dbReference type="WBParaSite" id="GPUH_0001966001-mRNA-1">
    <property type="protein sequence ID" value="GPUH_0001966001-mRNA-1"/>
    <property type="gene ID" value="GPUH_0001966001"/>
</dbReference>
<proteinExistence type="predicted"/>
<reference evidence="4" key="1">
    <citation type="submission" date="2016-06" db="UniProtKB">
        <authorList>
            <consortium name="WormBaseParasite"/>
        </authorList>
    </citation>
    <scope>IDENTIFICATION</scope>
</reference>
<dbReference type="Gene3D" id="2.130.10.10">
    <property type="entry name" value="YVTN repeat-like/Quinoprotein amine dehydrogenase"/>
    <property type="match status" value="1"/>
</dbReference>
<name>A0A183EF94_9BILA</name>